<evidence type="ECO:0000313" key="1">
    <source>
        <dbReference type="EMBL" id="MFM9328457.1"/>
    </source>
</evidence>
<organism evidence="1 2">
    <name type="scientific">Paenibacillus mesotrionivorans</name>
    <dbReference type="NCBI Taxonomy" id="3160968"/>
    <lineage>
        <taxon>Bacteria</taxon>
        <taxon>Bacillati</taxon>
        <taxon>Bacillota</taxon>
        <taxon>Bacilli</taxon>
        <taxon>Bacillales</taxon>
        <taxon>Paenibacillaceae</taxon>
        <taxon>Paenibacillus</taxon>
    </lineage>
</organism>
<dbReference type="Proteomes" id="UP001631969">
    <property type="component" value="Unassembled WGS sequence"/>
</dbReference>
<reference evidence="1" key="1">
    <citation type="submission" date="2024-12" db="EMBL/GenBank/DDBJ databases">
        <authorList>
            <person name="Wu N."/>
        </authorList>
    </citation>
    <scope>NUCLEOTIDE SEQUENCE</scope>
    <source>
        <strain evidence="1">P15</strain>
    </source>
</reference>
<name>A0ACC7NZH7_9BACL</name>
<keyword evidence="2" id="KW-1185">Reference proteome</keyword>
<evidence type="ECO:0000313" key="2">
    <source>
        <dbReference type="Proteomes" id="UP001631969"/>
    </source>
</evidence>
<proteinExistence type="predicted"/>
<dbReference type="EMBL" id="JBJURJ010000005">
    <property type="protein sequence ID" value="MFM9328457.1"/>
    <property type="molecule type" value="Genomic_DNA"/>
</dbReference>
<gene>
    <name evidence="1" type="primary">tnpA</name>
    <name evidence="1" type="ORF">ACI1P1_09175</name>
</gene>
<protein>
    <submittedName>
        <fullName evidence="1">IS66 family insertion sequence element accessory protein TnpA</fullName>
    </submittedName>
</protein>
<sequence>MESSLQNQWTERIAADQASGLTMKVWCEAQNLTVHQLKYWLYKAQR</sequence>
<comment type="caution">
    <text evidence="1">The sequence shown here is derived from an EMBL/GenBank/DDBJ whole genome shotgun (WGS) entry which is preliminary data.</text>
</comment>
<accession>A0ACC7NZH7</accession>